<protein>
    <recommendedName>
        <fullName evidence="1">F-box domain-containing protein</fullName>
    </recommendedName>
</protein>
<dbReference type="SUPFAM" id="SSF81383">
    <property type="entry name" value="F-box domain"/>
    <property type="match status" value="1"/>
</dbReference>
<dbReference type="Pfam" id="PF12937">
    <property type="entry name" value="F-box-like"/>
    <property type="match status" value="1"/>
</dbReference>
<dbReference type="InterPro" id="IPR036047">
    <property type="entry name" value="F-box-like_dom_sf"/>
</dbReference>
<name>A0A8H5CXM4_9AGAR</name>
<dbReference type="OrthoDB" id="2751409at2759"/>
<dbReference type="AlphaFoldDB" id="A0A8H5CXM4"/>
<evidence type="ECO:0000313" key="2">
    <source>
        <dbReference type="EMBL" id="KAF5349911.1"/>
    </source>
</evidence>
<evidence type="ECO:0000313" key="3">
    <source>
        <dbReference type="Proteomes" id="UP000559027"/>
    </source>
</evidence>
<dbReference type="SMART" id="SM00256">
    <property type="entry name" value="FBOX"/>
    <property type="match status" value="1"/>
</dbReference>
<dbReference type="InterPro" id="IPR001810">
    <property type="entry name" value="F-box_dom"/>
</dbReference>
<dbReference type="Gene3D" id="1.20.1280.50">
    <property type="match status" value="1"/>
</dbReference>
<feature type="domain" description="F-box" evidence="1">
    <location>
        <begin position="8"/>
        <end position="54"/>
    </location>
</feature>
<dbReference type="EMBL" id="JAACJO010000015">
    <property type="protein sequence ID" value="KAF5349911.1"/>
    <property type="molecule type" value="Genomic_DNA"/>
</dbReference>
<dbReference type="CDD" id="cd09917">
    <property type="entry name" value="F-box_SF"/>
    <property type="match status" value="1"/>
</dbReference>
<proteinExistence type="predicted"/>
<gene>
    <name evidence="2" type="ORF">D9756_009303</name>
</gene>
<comment type="caution">
    <text evidence="2">The sequence shown here is derived from an EMBL/GenBank/DDBJ whole genome shotgun (WGS) entry which is preliminary data.</text>
</comment>
<dbReference type="Proteomes" id="UP000559027">
    <property type="component" value="Unassembled WGS sequence"/>
</dbReference>
<sequence length="625" mass="71371">MISKDSEPLVLLDLPPEILTQILLFLPHSSLLACQCVSHYLHNLISNSVEIQYALHGSFAMQTDNPHCISPAKDRLAKLKTKESRWEELTVNFSKTVRVPFPTSGIYDLTGGIYLLGDVTRKALHYAYLPSEPNQEVEWNAIHTEHTIIDMGLCVYEHDLLAIITTQAKTPESSARLPMESLVRHEIHLQLHSVSTGLPHPDAQQPVIPVMTTQWERPAVGIEIVGDNLVLILAYYENAAKPNDQVFIYEWKTGKLRMRFMAPYQSYSGLLFLTTEIFLLPNTNTERLEFWKIPSGISDAESPRPFFALALPRLNGHKSYAHISCRADPNPTSTFRHSQKPFHADPGQAIAIFNVTIRYNEDAGAIFHQLNQTHGFVFFVHRSSLVRCLDRFSSQISYDRNPQPIPYSQWGPPICRWFAAEAFPMRWITTTSGQRCIIIQDIGFENESVSLILLNFNQNDVTRVLAMERREHEAKMRTRLARNRLTELRLQGDKAQITVGQPVATFEQTMEELGIPEAEWSLMGLSMSEGDDDDWMDVLSDDDSDDWDGSVRPKRRMKAMNRQDEAVDDSHRCFAEIVYSNLPYSVCSSQERYRYNGVLLDEERILGLKTNLVHRITTVDILHYG</sequence>
<keyword evidence="3" id="KW-1185">Reference proteome</keyword>
<dbReference type="PROSITE" id="PS51257">
    <property type="entry name" value="PROKAR_LIPOPROTEIN"/>
    <property type="match status" value="1"/>
</dbReference>
<reference evidence="2 3" key="1">
    <citation type="journal article" date="2020" name="ISME J.">
        <title>Uncovering the hidden diversity of litter-decomposition mechanisms in mushroom-forming fungi.</title>
        <authorList>
            <person name="Floudas D."/>
            <person name="Bentzer J."/>
            <person name="Ahren D."/>
            <person name="Johansson T."/>
            <person name="Persson P."/>
            <person name="Tunlid A."/>
        </authorList>
    </citation>
    <scope>NUCLEOTIDE SEQUENCE [LARGE SCALE GENOMIC DNA]</scope>
    <source>
        <strain evidence="2 3">CBS 146.42</strain>
    </source>
</reference>
<evidence type="ECO:0000259" key="1">
    <source>
        <dbReference type="PROSITE" id="PS50181"/>
    </source>
</evidence>
<organism evidence="2 3">
    <name type="scientific">Leucocoprinus leucothites</name>
    <dbReference type="NCBI Taxonomy" id="201217"/>
    <lineage>
        <taxon>Eukaryota</taxon>
        <taxon>Fungi</taxon>
        <taxon>Dikarya</taxon>
        <taxon>Basidiomycota</taxon>
        <taxon>Agaricomycotina</taxon>
        <taxon>Agaricomycetes</taxon>
        <taxon>Agaricomycetidae</taxon>
        <taxon>Agaricales</taxon>
        <taxon>Agaricineae</taxon>
        <taxon>Agaricaceae</taxon>
        <taxon>Leucocoprinus</taxon>
    </lineage>
</organism>
<accession>A0A8H5CXM4</accession>
<dbReference type="PROSITE" id="PS50181">
    <property type="entry name" value="FBOX"/>
    <property type="match status" value="1"/>
</dbReference>